<keyword evidence="8 11" id="KW-1133">Transmembrane helix</keyword>
<name>A0A255Y485_9SPHN</name>
<protein>
    <recommendedName>
        <fullName evidence="3">Type II secretion system core protein G</fullName>
    </recommendedName>
</protein>
<feature type="transmembrane region" description="Helical" evidence="11">
    <location>
        <begin position="6"/>
        <end position="28"/>
    </location>
</feature>
<dbReference type="InterPro" id="IPR000983">
    <property type="entry name" value="Bac_GSPG_pilin"/>
</dbReference>
<dbReference type="InterPro" id="IPR045584">
    <property type="entry name" value="Pilin-like"/>
</dbReference>
<dbReference type="Pfam" id="PF07963">
    <property type="entry name" value="N_methyl"/>
    <property type="match status" value="1"/>
</dbReference>
<evidence type="ECO:0000256" key="8">
    <source>
        <dbReference type="ARBA" id="ARBA00022989"/>
    </source>
</evidence>
<organism evidence="13 14">
    <name type="scientific">Sandarakinorhabdus cyanobacteriorum</name>
    <dbReference type="NCBI Taxonomy" id="1981098"/>
    <lineage>
        <taxon>Bacteria</taxon>
        <taxon>Pseudomonadati</taxon>
        <taxon>Pseudomonadota</taxon>
        <taxon>Alphaproteobacteria</taxon>
        <taxon>Sphingomonadales</taxon>
        <taxon>Sphingosinicellaceae</taxon>
        <taxon>Sandarakinorhabdus</taxon>
    </lineage>
</organism>
<evidence type="ECO:0000313" key="13">
    <source>
        <dbReference type="EMBL" id="OYQ24026.1"/>
    </source>
</evidence>
<evidence type="ECO:0000256" key="5">
    <source>
        <dbReference type="ARBA" id="ARBA00022481"/>
    </source>
</evidence>
<evidence type="ECO:0000256" key="1">
    <source>
        <dbReference type="ARBA" id="ARBA00004377"/>
    </source>
</evidence>
<evidence type="ECO:0000256" key="7">
    <source>
        <dbReference type="ARBA" id="ARBA00022692"/>
    </source>
</evidence>
<dbReference type="RefSeq" id="WP_094475241.1">
    <property type="nucleotide sequence ID" value="NZ_NOXT01000126.1"/>
</dbReference>
<dbReference type="GO" id="GO:0015628">
    <property type="term" value="P:protein secretion by the type II secretion system"/>
    <property type="evidence" value="ECO:0007669"/>
    <property type="project" value="InterPro"/>
</dbReference>
<feature type="region of interest" description="Disordered" evidence="10">
    <location>
        <begin position="114"/>
        <end position="137"/>
    </location>
</feature>
<dbReference type="PANTHER" id="PTHR30093">
    <property type="entry name" value="GENERAL SECRETION PATHWAY PROTEIN G"/>
    <property type="match status" value="1"/>
</dbReference>
<evidence type="ECO:0000256" key="11">
    <source>
        <dbReference type="SAM" id="Phobius"/>
    </source>
</evidence>
<evidence type="ECO:0000313" key="14">
    <source>
        <dbReference type="Proteomes" id="UP000216991"/>
    </source>
</evidence>
<dbReference type="GO" id="GO:0005886">
    <property type="term" value="C:plasma membrane"/>
    <property type="evidence" value="ECO:0007669"/>
    <property type="project" value="UniProtKB-SubCell"/>
</dbReference>
<evidence type="ECO:0000256" key="9">
    <source>
        <dbReference type="ARBA" id="ARBA00023136"/>
    </source>
</evidence>
<dbReference type="PRINTS" id="PR00813">
    <property type="entry name" value="BCTERIALGSPG"/>
</dbReference>
<dbReference type="NCBIfam" id="TIGR02532">
    <property type="entry name" value="IV_pilin_GFxxxE"/>
    <property type="match status" value="1"/>
</dbReference>
<keyword evidence="9 11" id="KW-0472">Membrane</keyword>
<dbReference type="OrthoDB" id="9795612at2"/>
<dbReference type="NCBIfam" id="TIGR01710">
    <property type="entry name" value="typeII_sec_gspG"/>
    <property type="match status" value="1"/>
</dbReference>
<reference evidence="13 14" key="1">
    <citation type="submission" date="2017-07" db="EMBL/GenBank/DDBJ databases">
        <title>Sandarakinorhabdus cyanobacteriorum sp. nov., a novel bacterium isolated from cyanobacterial aggregates in a eutrophic lake.</title>
        <authorList>
            <person name="Cai H."/>
        </authorList>
    </citation>
    <scope>NUCLEOTIDE SEQUENCE [LARGE SCALE GENOMIC DNA]</scope>
    <source>
        <strain evidence="13 14">TH057</strain>
    </source>
</reference>
<keyword evidence="4" id="KW-1003">Cell membrane</keyword>
<keyword evidence="7 11" id="KW-0812">Transmembrane</keyword>
<dbReference type="EMBL" id="NOXT01000126">
    <property type="protein sequence ID" value="OYQ24026.1"/>
    <property type="molecule type" value="Genomic_DNA"/>
</dbReference>
<accession>A0A255Y485</accession>
<dbReference type="Pfam" id="PF08334">
    <property type="entry name" value="T2SSG"/>
    <property type="match status" value="1"/>
</dbReference>
<evidence type="ECO:0000256" key="4">
    <source>
        <dbReference type="ARBA" id="ARBA00022475"/>
    </source>
</evidence>
<dbReference type="InterPro" id="IPR010054">
    <property type="entry name" value="Type2_sec_GspG"/>
</dbReference>
<feature type="domain" description="Type II secretion system protein GspG C-terminal" evidence="12">
    <location>
        <begin position="26"/>
        <end position="135"/>
    </location>
</feature>
<dbReference type="Gene3D" id="3.30.700.10">
    <property type="entry name" value="Glycoprotein, Type 4 Pilin"/>
    <property type="match status" value="1"/>
</dbReference>
<dbReference type="InterPro" id="IPR013545">
    <property type="entry name" value="T2SS_protein-GspG_C"/>
</dbReference>
<proteinExistence type="inferred from homology"/>
<dbReference type="GO" id="GO:0015627">
    <property type="term" value="C:type II protein secretion system complex"/>
    <property type="evidence" value="ECO:0007669"/>
    <property type="project" value="InterPro"/>
</dbReference>
<dbReference type="Proteomes" id="UP000216991">
    <property type="component" value="Unassembled WGS sequence"/>
</dbReference>
<comment type="caution">
    <text evidence="13">The sequence shown here is derived from an EMBL/GenBank/DDBJ whole genome shotgun (WGS) entry which is preliminary data.</text>
</comment>
<evidence type="ECO:0000256" key="6">
    <source>
        <dbReference type="ARBA" id="ARBA00022519"/>
    </source>
</evidence>
<comment type="subcellular location">
    <subcellularLocation>
        <location evidence="1">Cell inner membrane</location>
        <topology evidence="1">Single-pass membrane protein</topology>
    </subcellularLocation>
</comment>
<dbReference type="InterPro" id="IPR012902">
    <property type="entry name" value="N_methyl_site"/>
</dbReference>
<gene>
    <name evidence="13" type="primary">gspG</name>
    <name evidence="13" type="ORF">CHU93_16510</name>
</gene>
<keyword evidence="14" id="KW-1185">Reference proteome</keyword>
<dbReference type="SUPFAM" id="SSF54523">
    <property type="entry name" value="Pili subunits"/>
    <property type="match status" value="1"/>
</dbReference>
<evidence type="ECO:0000259" key="12">
    <source>
        <dbReference type="Pfam" id="PF08334"/>
    </source>
</evidence>
<keyword evidence="5" id="KW-0488">Methylation</keyword>
<sequence length="137" mass="14531">MNGFTLIELMVVIVIIGILTTVVVINVLPDVDKAAVTRARADVAALETALTAYRADQMAVPSTAQGLAALQSPPADLAQPERYRPGGYLTRLPKDPWGHPYQYAAPGRSGPFDIWSMGPDGKTGPGADADDIGTWNL</sequence>
<evidence type="ECO:0000256" key="2">
    <source>
        <dbReference type="ARBA" id="ARBA00009984"/>
    </source>
</evidence>
<dbReference type="PANTHER" id="PTHR30093:SF44">
    <property type="entry name" value="TYPE II SECRETION SYSTEM CORE PROTEIN G"/>
    <property type="match status" value="1"/>
</dbReference>
<evidence type="ECO:0000256" key="3">
    <source>
        <dbReference type="ARBA" id="ARBA00020042"/>
    </source>
</evidence>
<evidence type="ECO:0000256" key="10">
    <source>
        <dbReference type="SAM" id="MobiDB-lite"/>
    </source>
</evidence>
<comment type="similarity">
    <text evidence="2">Belongs to the GSP G family.</text>
</comment>
<dbReference type="AlphaFoldDB" id="A0A255Y485"/>
<keyword evidence="6" id="KW-0997">Cell inner membrane</keyword>